<feature type="chain" id="PRO_5015372528" description="Carboxypeptidase" evidence="10">
    <location>
        <begin position="20"/>
        <end position="497"/>
    </location>
</feature>
<dbReference type="InterPro" id="IPR018202">
    <property type="entry name" value="Ser_caboxypep_ser_AS"/>
</dbReference>
<keyword evidence="8" id="KW-0325">Glycoprotein</keyword>
<evidence type="ECO:0000256" key="10">
    <source>
        <dbReference type="RuleBase" id="RU361156"/>
    </source>
</evidence>
<evidence type="ECO:0000256" key="2">
    <source>
        <dbReference type="ARBA" id="ARBA00009431"/>
    </source>
</evidence>
<accession>A0A2U1QFK5</accession>
<comment type="subcellular location">
    <subcellularLocation>
        <location evidence="1">Secreted</location>
    </subcellularLocation>
</comment>
<reference evidence="11 12" key="1">
    <citation type="journal article" date="2018" name="Mol. Plant">
        <title>The genome of Artemisia annua provides insight into the evolution of Asteraceae family and artemisinin biosynthesis.</title>
        <authorList>
            <person name="Shen Q."/>
            <person name="Zhang L."/>
            <person name="Liao Z."/>
            <person name="Wang S."/>
            <person name="Yan T."/>
            <person name="Shi P."/>
            <person name="Liu M."/>
            <person name="Fu X."/>
            <person name="Pan Q."/>
            <person name="Wang Y."/>
            <person name="Lv Z."/>
            <person name="Lu X."/>
            <person name="Zhang F."/>
            <person name="Jiang W."/>
            <person name="Ma Y."/>
            <person name="Chen M."/>
            <person name="Hao X."/>
            <person name="Li L."/>
            <person name="Tang Y."/>
            <person name="Lv G."/>
            <person name="Zhou Y."/>
            <person name="Sun X."/>
            <person name="Brodelius P.E."/>
            <person name="Rose J.K.C."/>
            <person name="Tang K."/>
        </authorList>
    </citation>
    <scope>NUCLEOTIDE SEQUENCE [LARGE SCALE GENOMIC DNA]</scope>
    <source>
        <strain evidence="12">cv. Huhao1</strain>
        <tissue evidence="11">Leaf</tissue>
    </source>
</reference>
<evidence type="ECO:0000256" key="3">
    <source>
        <dbReference type="ARBA" id="ARBA00022525"/>
    </source>
</evidence>
<comment type="similarity">
    <text evidence="2 10">Belongs to the peptidase S10 family.</text>
</comment>
<dbReference type="FunFam" id="3.40.50.1820:FF:000211">
    <property type="entry name" value="Carboxypeptidase"/>
    <property type="match status" value="1"/>
</dbReference>
<dbReference type="Proteomes" id="UP000245207">
    <property type="component" value="Unassembled WGS sequence"/>
</dbReference>
<evidence type="ECO:0000256" key="9">
    <source>
        <dbReference type="ARBA" id="ARBA00037399"/>
    </source>
</evidence>
<dbReference type="FunFam" id="3.40.50.11320:FF:000002">
    <property type="entry name" value="Carboxypeptidase"/>
    <property type="match status" value="1"/>
</dbReference>
<proteinExistence type="inferred from homology"/>
<keyword evidence="10 11" id="KW-0378">Hydrolase</keyword>
<keyword evidence="5 10" id="KW-0645">Protease</keyword>
<dbReference type="EMBL" id="PKPP01000159">
    <property type="protein sequence ID" value="PWA96791.1"/>
    <property type="molecule type" value="Genomic_DNA"/>
</dbReference>
<dbReference type="PROSITE" id="PS00131">
    <property type="entry name" value="CARBOXYPEPT_SER_SER"/>
    <property type="match status" value="1"/>
</dbReference>
<keyword evidence="4 10" id="KW-0121">Carboxypeptidase</keyword>
<dbReference type="InterPro" id="IPR001563">
    <property type="entry name" value="Peptidase_S10"/>
</dbReference>
<name>A0A2U1QFK5_ARTAN</name>
<evidence type="ECO:0000313" key="12">
    <source>
        <dbReference type="Proteomes" id="UP000245207"/>
    </source>
</evidence>
<organism evidence="11 12">
    <name type="scientific">Artemisia annua</name>
    <name type="common">Sweet wormwood</name>
    <dbReference type="NCBI Taxonomy" id="35608"/>
    <lineage>
        <taxon>Eukaryota</taxon>
        <taxon>Viridiplantae</taxon>
        <taxon>Streptophyta</taxon>
        <taxon>Embryophyta</taxon>
        <taxon>Tracheophyta</taxon>
        <taxon>Spermatophyta</taxon>
        <taxon>Magnoliopsida</taxon>
        <taxon>eudicotyledons</taxon>
        <taxon>Gunneridae</taxon>
        <taxon>Pentapetalae</taxon>
        <taxon>asterids</taxon>
        <taxon>campanulids</taxon>
        <taxon>Asterales</taxon>
        <taxon>Asteraceae</taxon>
        <taxon>Asteroideae</taxon>
        <taxon>Anthemideae</taxon>
        <taxon>Artemisiinae</taxon>
        <taxon>Artemisia</taxon>
    </lineage>
</organism>
<comment type="caution">
    <text evidence="11">The sequence shown here is derived from an EMBL/GenBank/DDBJ whole genome shotgun (WGS) entry which is preliminary data.</text>
</comment>
<keyword evidence="3" id="KW-0964">Secreted</keyword>
<evidence type="ECO:0000313" key="11">
    <source>
        <dbReference type="EMBL" id="PWA96791.1"/>
    </source>
</evidence>
<evidence type="ECO:0000256" key="6">
    <source>
        <dbReference type="ARBA" id="ARBA00022729"/>
    </source>
</evidence>
<evidence type="ECO:0000256" key="4">
    <source>
        <dbReference type="ARBA" id="ARBA00022645"/>
    </source>
</evidence>
<dbReference type="GO" id="GO:0005773">
    <property type="term" value="C:vacuole"/>
    <property type="evidence" value="ECO:0007669"/>
    <property type="project" value="TreeGrafter"/>
</dbReference>
<gene>
    <name evidence="11" type="ORF">CTI12_AA035810</name>
</gene>
<dbReference type="Pfam" id="PF00450">
    <property type="entry name" value="Peptidase_S10"/>
    <property type="match status" value="1"/>
</dbReference>
<dbReference type="AlphaFoldDB" id="A0A2U1QFK5"/>
<dbReference type="PANTHER" id="PTHR11802">
    <property type="entry name" value="SERINE PROTEASE FAMILY S10 SERINE CARBOXYPEPTIDASE"/>
    <property type="match status" value="1"/>
</dbReference>
<dbReference type="InterPro" id="IPR029058">
    <property type="entry name" value="AB_hydrolase_fold"/>
</dbReference>
<evidence type="ECO:0000256" key="7">
    <source>
        <dbReference type="ARBA" id="ARBA00023157"/>
    </source>
</evidence>
<dbReference type="Gene3D" id="3.40.50.11320">
    <property type="match status" value="1"/>
</dbReference>
<protein>
    <recommendedName>
        <fullName evidence="10">Carboxypeptidase</fullName>
        <ecNumber evidence="10">3.4.16.-</ecNumber>
    </recommendedName>
</protein>
<dbReference type="GO" id="GO:0004185">
    <property type="term" value="F:serine-type carboxypeptidase activity"/>
    <property type="evidence" value="ECO:0007669"/>
    <property type="project" value="UniProtKB-UniRule"/>
</dbReference>
<dbReference type="PRINTS" id="PR00724">
    <property type="entry name" value="CRBOXYPTASEC"/>
</dbReference>
<dbReference type="GO" id="GO:0005576">
    <property type="term" value="C:extracellular region"/>
    <property type="evidence" value="ECO:0007669"/>
    <property type="project" value="UniProtKB-SubCell"/>
</dbReference>
<comment type="function">
    <text evidence="9">Probable carboxypeptidase.</text>
</comment>
<sequence length="497" mass="55875">MSTPLIFFFFFILLSEAEYQQPMSQGDKLVELRLSQMQQRPNPVLESELKMVIDYDSLAARIHESQSCATNKEDHFMKEGLPGQPSSTLALKQFAGNLNVDVMSGRSLFYYHVESQSNSASKPLVLWLNGGPGCSSLGMGAFTEIGPFGVNPDGQTLYARKFAWNEVANILFLESPASVGFSYSNTTSDYDLNGDKRTAEDTLVFLVTWFAKYPQYQGRDFYLAGESYAGFYIPELADVILNYSRDSYSANPIINLKGFMIGNGLIEDVNDTLGYIDFAWTHGLISRKTREEFSNACFNGGFYASAVCQLAYSHTLEKLGYFDPFNIYGPLCDPLSVMNVSSGGGSFIDPCDTLYVLKYLNIPMVQAALNANRTRLPYPWSPCTTQMHHVWHDTPLNMFPFYRRLIKHRLRILLYSGDVDSVVPLTSTRYALEAFGLRTVMPWSPWSLQEKQPLAGYQVVYDGLTYATVRGAGHEVSRSHANVLYAMFIKLLNNELL</sequence>
<evidence type="ECO:0000256" key="1">
    <source>
        <dbReference type="ARBA" id="ARBA00004613"/>
    </source>
</evidence>
<dbReference type="PANTHER" id="PTHR11802:SF78">
    <property type="entry name" value="CARBOXYPEPTIDASE"/>
    <property type="match status" value="1"/>
</dbReference>
<keyword evidence="12" id="KW-1185">Reference proteome</keyword>
<dbReference type="OrthoDB" id="443318at2759"/>
<dbReference type="EC" id="3.4.16.-" evidence="10"/>
<dbReference type="Gene3D" id="3.40.50.1820">
    <property type="entry name" value="alpha/beta hydrolase"/>
    <property type="match status" value="1"/>
</dbReference>
<feature type="signal peptide" evidence="10">
    <location>
        <begin position="1"/>
        <end position="19"/>
    </location>
</feature>
<keyword evidence="6 10" id="KW-0732">Signal</keyword>
<dbReference type="GO" id="GO:0006508">
    <property type="term" value="P:proteolysis"/>
    <property type="evidence" value="ECO:0007669"/>
    <property type="project" value="UniProtKB-KW"/>
</dbReference>
<dbReference type="SUPFAM" id="SSF53474">
    <property type="entry name" value="alpha/beta-Hydrolases"/>
    <property type="match status" value="1"/>
</dbReference>
<evidence type="ECO:0000256" key="8">
    <source>
        <dbReference type="ARBA" id="ARBA00023180"/>
    </source>
</evidence>
<evidence type="ECO:0000256" key="5">
    <source>
        <dbReference type="ARBA" id="ARBA00022670"/>
    </source>
</evidence>
<dbReference type="Gene3D" id="6.10.250.940">
    <property type="match status" value="1"/>
</dbReference>
<keyword evidence="7" id="KW-1015">Disulfide bond</keyword>